<comment type="caution">
    <text evidence="1">The sequence shown here is derived from an EMBL/GenBank/DDBJ whole genome shotgun (WGS) entry which is preliminary data.</text>
</comment>
<reference evidence="2" key="1">
    <citation type="journal article" date="2019" name="Int. J. Syst. Evol. Microbiol.">
        <title>The Global Catalogue of Microorganisms (GCM) 10K type strain sequencing project: providing services to taxonomists for standard genome sequencing and annotation.</title>
        <authorList>
            <consortium name="The Broad Institute Genomics Platform"/>
            <consortium name="The Broad Institute Genome Sequencing Center for Infectious Disease"/>
            <person name="Wu L."/>
            <person name="Ma J."/>
        </authorList>
    </citation>
    <scope>NUCLEOTIDE SEQUENCE [LARGE SCALE GENOMIC DNA]</scope>
    <source>
        <strain evidence="2">JCM 17066</strain>
    </source>
</reference>
<evidence type="ECO:0008006" key="3">
    <source>
        <dbReference type="Google" id="ProtNLM"/>
    </source>
</evidence>
<protein>
    <recommendedName>
        <fullName evidence="3">Radical SAM protein</fullName>
    </recommendedName>
</protein>
<organism evidence="1 2">
    <name type="scientific">Paraherbaspirillum soli</name>
    <dbReference type="NCBI Taxonomy" id="631222"/>
    <lineage>
        <taxon>Bacteria</taxon>
        <taxon>Pseudomonadati</taxon>
        <taxon>Pseudomonadota</taxon>
        <taxon>Betaproteobacteria</taxon>
        <taxon>Burkholderiales</taxon>
        <taxon>Oxalobacteraceae</taxon>
        <taxon>Paraherbaspirillum</taxon>
    </lineage>
</organism>
<dbReference type="Gene3D" id="3.20.20.70">
    <property type="entry name" value="Aldolase class I"/>
    <property type="match status" value="1"/>
</dbReference>
<dbReference type="RefSeq" id="WP_378995552.1">
    <property type="nucleotide sequence ID" value="NZ_JBHSMT010000008.1"/>
</dbReference>
<dbReference type="InterPro" id="IPR013785">
    <property type="entry name" value="Aldolase_TIM"/>
</dbReference>
<dbReference type="InterPro" id="IPR058240">
    <property type="entry name" value="rSAM_sf"/>
</dbReference>
<evidence type="ECO:0000313" key="2">
    <source>
        <dbReference type="Proteomes" id="UP001596045"/>
    </source>
</evidence>
<dbReference type="Proteomes" id="UP001596045">
    <property type="component" value="Unassembled WGS sequence"/>
</dbReference>
<accession>A0ABW0M8V3</accession>
<sequence length="377" mass="42512">MTASAIQFHPIAAQAMPQLNAAAILTRLPQPLPTVIYRAPDPTDDARWKLHSIAGRALQIAQPVTFTPYASARPCSARCRFCSETLIENKGDKPASGLRPDRQYMQGLQSALAQLRGVPMSYSLSGLETTDDPDWMLDMLDILDRHAQSSTVHQRVLYTNAAGLADPQRGTQLIRRLEDFNTDWIELSRHHFAEEFNQAIMRFRPGVAIREQDIFEDTLLRLNAKLPVKLVCIVQRGGIDSAQQMQQYLDWAQGLGVSSVIFREFSKLDERYADNVTARYIGATRIGIDTLLDDCLSLPALAAQLHFERATEGYYFWNVAAKYRGIDVVFEASDYVAMHRQHDSGRVYKLVFHANGNLCADWNPNRHVLFSASREES</sequence>
<name>A0ABW0M8V3_9BURK</name>
<dbReference type="SUPFAM" id="SSF102114">
    <property type="entry name" value="Radical SAM enzymes"/>
    <property type="match status" value="1"/>
</dbReference>
<gene>
    <name evidence="1" type="ORF">ACFPM8_04940</name>
</gene>
<proteinExistence type="predicted"/>
<keyword evidence="2" id="KW-1185">Reference proteome</keyword>
<evidence type="ECO:0000313" key="1">
    <source>
        <dbReference type="EMBL" id="MFC5473296.1"/>
    </source>
</evidence>
<dbReference type="EMBL" id="JBHSMT010000008">
    <property type="protein sequence ID" value="MFC5473296.1"/>
    <property type="molecule type" value="Genomic_DNA"/>
</dbReference>